<reference evidence="17 18" key="1">
    <citation type="submission" date="2023-10" db="EMBL/GenBank/DDBJ databases">
        <title>Paenibacillus strain PFR10 Genome sequencing and assembly.</title>
        <authorList>
            <person name="Kim I."/>
        </authorList>
    </citation>
    <scope>NUCLEOTIDE SEQUENCE [LARGE SCALE GENOMIC DNA]</scope>
    <source>
        <strain evidence="17 18">PFR10</strain>
    </source>
</reference>
<comment type="caution">
    <text evidence="17">The sequence shown here is derived from an EMBL/GenBank/DDBJ whole genome shotgun (WGS) entry which is preliminary data.</text>
</comment>
<dbReference type="PANTHER" id="PTHR30474">
    <property type="entry name" value="CELL CYCLE PROTEIN"/>
    <property type="match status" value="1"/>
</dbReference>
<evidence type="ECO:0000256" key="1">
    <source>
        <dbReference type="ARBA" id="ARBA00004141"/>
    </source>
</evidence>
<evidence type="ECO:0000256" key="6">
    <source>
        <dbReference type="ARBA" id="ARBA00022984"/>
    </source>
</evidence>
<keyword evidence="3" id="KW-0808">Transferase</keyword>
<keyword evidence="6" id="KW-0573">Peptidoglycan synthesis</keyword>
<dbReference type="RefSeq" id="WP_315954802.1">
    <property type="nucleotide sequence ID" value="NZ_JAWCUD010000011.1"/>
</dbReference>
<proteinExistence type="inferred from homology"/>
<accession>A0ABU3RKK0</accession>
<gene>
    <name evidence="17" type="ORF">RQP52_27485</name>
</gene>
<keyword evidence="8" id="KW-0472">Membrane</keyword>
<evidence type="ECO:0000256" key="12">
    <source>
        <dbReference type="ARBA" id="ARBA00041185"/>
    </source>
</evidence>
<keyword evidence="4" id="KW-0812">Transmembrane</keyword>
<comment type="subcellular location">
    <subcellularLocation>
        <location evidence="1">Membrane</location>
        <topology evidence="1">Multi-pass membrane protein</topology>
    </subcellularLocation>
</comment>
<comment type="similarity">
    <text evidence="11">Belongs to the SEDS family. FtsW subfamily.</text>
</comment>
<evidence type="ECO:0000256" key="9">
    <source>
        <dbReference type="ARBA" id="ARBA00032370"/>
    </source>
</evidence>
<evidence type="ECO:0000256" key="10">
    <source>
        <dbReference type="ARBA" id="ARBA00033270"/>
    </source>
</evidence>
<keyword evidence="5" id="KW-0133">Cell shape</keyword>
<keyword evidence="2" id="KW-0328">Glycosyltransferase</keyword>
<dbReference type="PANTHER" id="PTHR30474:SF2">
    <property type="entry name" value="PEPTIDOGLYCAN GLYCOSYLTRANSFERASE FTSW-RELATED"/>
    <property type="match status" value="1"/>
</dbReference>
<organism evidence="17 18">
    <name type="scientific">Paenibacillus violae</name>
    <dbReference type="NCBI Taxonomy" id="3077234"/>
    <lineage>
        <taxon>Bacteria</taxon>
        <taxon>Bacillati</taxon>
        <taxon>Bacillota</taxon>
        <taxon>Bacilli</taxon>
        <taxon>Bacillales</taxon>
        <taxon>Paenibacillaceae</taxon>
        <taxon>Paenibacillus</taxon>
    </lineage>
</organism>
<evidence type="ECO:0000313" key="18">
    <source>
        <dbReference type="Proteomes" id="UP001260980"/>
    </source>
</evidence>
<evidence type="ECO:0000256" key="13">
    <source>
        <dbReference type="ARBA" id="ARBA00041418"/>
    </source>
</evidence>
<evidence type="ECO:0000256" key="11">
    <source>
        <dbReference type="ARBA" id="ARBA00038053"/>
    </source>
</evidence>
<evidence type="ECO:0000256" key="8">
    <source>
        <dbReference type="ARBA" id="ARBA00023136"/>
    </source>
</evidence>
<dbReference type="InterPro" id="IPR001182">
    <property type="entry name" value="FtsW/RodA"/>
</dbReference>
<comment type="catalytic activity">
    <reaction evidence="15">
        <text>[GlcNAc-(1-&gt;4)-Mur2Ac(oyl-L-Ala-gamma-D-Glu-L-Lys-D-Ala-D-Ala)](n)-di-trans,octa-cis-undecaprenyl diphosphate + beta-D-GlcNAc-(1-&gt;4)-Mur2Ac(oyl-L-Ala-gamma-D-Glu-L-Lys-D-Ala-D-Ala)-di-trans,octa-cis-undecaprenyl diphosphate = [GlcNAc-(1-&gt;4)-Mur2Ac(oyl-L-Ala-gamma-D-Glu-L-Lys-D-Ala-D-Ala)](n+1)-di-trans,octa-cis-undecaprenyl diphosphate + di-trans,octa-cis-undecaprenyl diphosphate + H(+)</text>
        <dbReference type="Rhea" id="RHEA:23708"/>
        <dbReference type="Rhea" id="RHEA-COMP:9602"/>
        <dbReference type="Rhea" id="RHEA-COMP:9603"/>
        <dbReference type="ChEBI" id="CHEBI:15378"/>
        <dbReference type="ChEBI" id="CHEBI:58405"/>
        <dbReference type="ChEBI" id="CHEBI:60033"/>
        <dbReference type="ChEBI" id="CHEBI:78435"/>
        <dbReference type="EC" id="2.4.99.28"/>
    </reaction>
</comment>
<evidence type="ECO:0000256" key="3">
    <source>
        <dbReference type="ARBA" id="ARBA00022679"/>
    </source>
</evidence>
<keyword evidence="7" id="KW-1133">Transmembrane helix</keyword>
<evidence type="ECO:0000256" key="16">
    <source>
        <dbReference type="ARBA" id="ARBA00049966"/>
    </source>
</evidence>
<dbReference type="Proteomes" id="UP001260980">
    <property type="component" value="Unassembled WGS sequence"/>
</dbReference>
<evidence type="ECO:0000256" key="15">
    <source>
        <dbReference type="ARBA" id="ARBA00049902"/>
    </source>
</evidence>
<evidence type="ECO:0000256" key="14">
    <source>
        <dbReference type="ARBA" id="ARBA00044770"/>
    </source>
</evidence>
<evidence type="ECO:0000256" key="7">
    <source>
        <dbReference type="ARBA" id="ARBA00022989"/>
    </source>
</evidence>
<comment type="function">
    <text evidence="16">Peptidoglycan polymerase that is essential for cell division.</text>
</comment>
<evidence type="ECO:0000256" key="5">
    <source>
        <dbReference type="ARBA" id="ARBA00022960"/>
    </source>
</evidence>
<sequence length="83" mass="9384">MQLFGIGLSLLPIAIGIVLAKSYRLQRFTAYLDPWNDSQDSSYQLVQSLLAFGHGRLTGTGFGRGKRSCCTYLKHIRILFFQQ</sequence>
<dbReference type="Pfam" id="PF01098">
    <property type="entry name" value="FTSW_RODA_SPOVE"/>
    <property type="match status" value="1"/>
</dbReference>
<evidence type="ECO:0000256" key="4">
    <source>
        <dbReference type="ARBA" id="ARBA00022692"/>
    </source>
</evidence>
<keyword evidence="18" id="KW-1185">Reference proteome</keyword>
<dbReference type="EC" id="2.4.99.28" evidence="14"/>
<evidence type="ECO:0000313" key="17">
    <source>
        <dbReference type="EMBL" id="MDU0204829.1"/>
    </source>
</evidence>
<dbReference type="EMBL" id="JAWCUD010000011">
    <property type="protein sequence ID" value="MDU0204829.1"/>
    <property type="molecule type" value="Genomic_DNA"/>
</dbReference>
<name>A0ABU3RKK0_9BACL</name>
<protein>
    <recommendedName>
        <fullName evidence="12">Probable peptidoglycan glycosyltransferase FtsW</fullName>
        <ecNumber evidence="14">2.4.99.28</ecNumber>
    </recommendedName>
    <alternativeName>
        <fullName evidence="13">Cell division protein FtsW</fullName>
    </alternativeName>
    <alternativeName>
        <fullName evidence="10">Cell wall polymerase</fullName>
    </alternativeName>
    <alternativeName>
        <fullName evidence="9">Peptidoglycan polymerase</fullName>
    </alternativeName>
</protein>
<evidence type="ECO:0000256" key="2">
    <source>
        <dbReference type="ARBA" id="ARBA00022676"/>
    </source>
</evidence>